<sequence length="230" mass="24694">MNKMESVFFVSMLTMSYGTAHAASVGEVFTGDMLGTDLRYFESVAGIARKSHGNDHEFKVQGCNITATIKSGTVTRLRMELAPNCHADLTKFVGDYAPAPGIPLTMGAFDATSGGGALIYAVDCLRDCGNSEVPSVYAYWEGPHAVEYKNVMLEVALSSDAAIAAAENWETQIQQPKGDDSVEDGVMERRFTCDPKSVPIIQKAFENVPVTAVSIGSWSTSEAPRAFKGC</sequence>
<name>A0A7Y7WF43_9PSED</name>
<dbReference type="RefSeq" id="WP_177144625.1">
    <property type="nucleotide sequence ID" value="NZ_JACAPU010000018.1"/>
</dbReference>
<dbReference type="AlphaFoldDB" id="A0A7Y7WF43"/>
<accession>A0A7Y7WF43</accession>
<comment type="caution">
    <text evidence="2">The sequence shown here is derived from an EMBL/GenBank/DDBJ whole genome shotgun (WGS) entry which is preliminary data.</text>
</comment>
<dbReference type="EMBL" id="JACAPU010000018">
    <property type="protein sequence ID" value="NWB48256.1"/>
    <property type="molecule type" value="Genomic_DNA"/>
</dbReference>
<gene>
    <name evidence="2" type="ORF">HX829_17330</name>
</gene>
<dbReference type="Proteomes" id="UP000582981">
    <property type="component" value="Unassembled WGS sequence"/>
</dbReference>
<evidence type="ECO:0000313" key="2">
    <source>
        <dbReference type="EMBL" id="NWB48256.1"/>
    </source>
</evidence>
<reference evidence="2 3" key="1">
    <citation type="submission" date="2020-04" db="EMBL/GenBank/DDBJ databases">
        <title>Molecular characterization of pseudomonads from Agaricus bisporus reveal novel blotch 2 pathogens in Western Europe.</title>
        <authorList>
            <person name="Taparia T."/>
            <person name="Krijger M."/>
            <person name="Haynes E."/>
            <person name="Elpinstone J.G."/>
            <person name="Noble R."/>
            <person name="Van Der Wolf J."/>
        </authorList>
    </citation>
    <scope>NUCLEOTIDE SEQUENCE [LARGE SCALE GENOMIC DNA]</scope>
    <source>
        <strain evidence="2 3">F1001</strain>
    </source>
</reference>
<evidence type="ECO:0000313" key="3">
    <source>
        <dbReference type="Proteomes" id="UP000582981"/>
    </source>
</evidence>
<evidence type="ECO:0000256" key="1">
    <source>
        <dbReference type="SAM" id="SignalP"/>
    </source>
</evidence>
<protein>
    <submittedName>
        <fullName evidence="2">Uncharacterized protein</fullName>
    </submittedName>
</protein>
<feature type="signal peptide" evidence="1">
    <location>
        <begin position="1"/>
        <end position="22"/>
    </location>
</feature>
<organism evidence="2 3">
    <name type="scientific">Pseudomonas gingeri</name>
    <dbReference type="NCBI Taxonomy" id="117681"/>
    <lineage>
        <taxon>Bacteria</taxon>
        <taxon>Pseudomonadati</taxon>
        <taxon>Pseudomonadota</taxon>
        <taxon>Gammaproteobacteria</taxon>
        <taxon>Pseudomonadales</taxon>
        <taxon>Pseudomonadaceae</taxon>
        <taxon>Pseudomonas</taxon>
    </lineage>
</organism>
<feature type="chain" id="PRO_5031370731" evidence="1">
    <location>
        <begin position="23"/>
        <end position="230"/>
    </location>
</feature>
<proteinExistence type="predicted"/>
<keyword evidence="1" id="KW-0732">Signal</keyword>